<gene>
    <name evidence="2" type="ORF">SAMN05660653_03210</name>
</gene>
<feature type="chain" id="PRO_5011746504" evidence="1">
    <location>
        <begin position="27"/>
        <end position="207"/>
    </location>
</feature>
<accession>A0A1G6EVW4</accession>
<dbReference type="Proteomes" id="UP000198771">
    <property type="component" value="Unassembled WGS sequence"/>
</dbReference>
<dbReference type="InterPro" id="IPR010412">
    <property type="entry name" value="DUF1007"/>
</dbReference>
<protein>
    <submittedName>
        <fullName evidence="2">ABC-type uncharacterized transport system, substrate-binding protein</fullName>
    </submittedName>
</protein>
<dbReference type="STRING" id="617002.SAMN05660653_03210"/>
<keyword evidence="1" id="KW-0732">Signal</keyword>
<dbReference type="AlphaFoldDB" id="A0A1G6EVW4"/>
<evidence type="ECO:0000313" key="2">
    <source>
        <dbReference type="EMBL" id="SDB61566.1"/>
    </source>
</evidence>
<feature type="signal peptide" evidence="1">
    <location>
        <begin position="1"/>
        <end position="26"/>
    </location>
</feature>
<reference evidence="2 3" key="1">
    <citation type="submission" date="2016-10" db="EMBL/GenBank/DDBJ databases">
        <authorList>
            <person name="de Groot N.N."/>
        </authorList>
    </citation>
    <scope>NUCLEOTIDE SEQUENCE [LARGE SCALE GENOMIC DNA]</scope>
    <source>
        <strain evidence="2 3">ASO4-2</strain>
    </source>
</reference>
<proteinExistence type="predicted"/>
<dbReference type="RefSeq" id="WP_092123925.1">
    <property type="nucleotide sequence ID" value="NZ_FMXO01000025.1"/>
</dbReference>
<dbReference type="OrthoDB" id="1679673at2"/>
<organism evidence="2 3">
    <name type="scientific">Desulfonatronum thiosulfatophilum</name>
    <dbReference type="NCBI Taxonomy" id="617002"/>
    <lineage>
        <taxon>Bacteria</taxon>
        <taxon>Pseudomonadati</taxon>
        <taxon>Thermodesulfobacteriota</taxon>
        <taxon>Desulfovibrionia</taxon>
        <taxon>Desulfovibrionales</taxon>
        <taxon>Desulfonatronaceae</taxon>
        <taxon>Desulfonatronum</taxon>
    </lineage>
</organism>
<evidence type="ECO:0000256" key="1">
    <source>
        <dbReference type="SAM" id="SignalP"/>
    </source>
</evidence>
<evidence type="ECO:0000313" key="3">
    <source>
        <dbReference type="Proteomes" id="UP000198771"/>
    </source>
</evidence>
<name>A0A1G6EVW4_9BACT</name>
<sequence length="207" mass="23933">MKIRFFQKIRLLAFSLLILSVSLGTAATVRAHPHVWVDYAIEARFDQNGLTGFHHRWIFDEMFSNQIMEMFDLPGDGNFSAAQIEQVRQEAFDYLREYNYFIHIKVDGTDFIVQYVRDFHVTTQGHQIVYEFFVPCTVAAADAPKSVHLLVADMEYFVDMAFVAETLEIQGQEFVEVSHTFTSGDPFSFWGGAWTPEHFALRFHKAS</sequence>
<keyword evidence="3" id="KW-1185">Reference proteome</keyword>
<dbReference type="EMBL" id="FMXO01000025">
    <property type="protein sequence ID" value="SDB61566.1"/>
    <property type="molecule type" value="Genomic_DNA"/>
</dbReference>
<dbReference type="Pfam" id="PF06226">
    <property type="entry name" value="DUF1007"/>
    <property type="match status" value="1"/>
</dbReference>